<dbReference type="PANTHER" id="PTHR46033:SF8">
    <property type="entry name" value="PROTEIN MAINTENANCE OF MERISTEMS-LIKE"/>
    <property type="match status" value="1"/>
</dbReference>
<reference evidence="2" key="1">
    <citation type="submission" date="2018-02" db="EMBL/GenBank/DDBJ databases">
        <authorList>
            <person name="Cohen D.B."/>
            <person name="Kent A.D."/>
        </authorList>
    </citation>
    <scope>NUCLEOTIDE SEQUENCE</scope>
</reference>
<evidence type="ECO:0000313" key="2">
    <source>
        <dbReference type="EMBL" id="SPC94944.1"/>
    </source>
</evidence>
<dbReference type="PANTHER" id="PTHR46033">
    <property type="entry name" value="PROTEIN MAIN-LIKE 2"/>
    <property type="match status" value="1"/>
</dbReference>
<name>A0A2N9G745_FAGSY</name>
<feature type="compositionally biased region" description="Low complexity" evidence="1">
    <location>
        <begin position="596"/>
        <end position="608"/>
    </location>
</feature>
<feature type="region of interest" description="Disordered" evidence="1">
    <location>
        <begin position="1080"/>
        <end position="1119"/>
    </location>
</feature>
<dbReference type="EMBL" id="OIVN01001525">
    <property type="protein sequence ID" value="SPC94944.1"/>
    <property type="molecule type" value="Genomic_DNA"/>
</dbReference>
<evidence type="ECO:0008006" key="3">
    <source>
        <dbReference type="Google" id="ProtNLM"/>
    </source>
</evidence>
<dbReference type="GO" id="GO:0010073">
    <property type="term" value="P:meristem maintenance"/>
    <property type="evidence" value="ECO:0007669"/>
    <property type="project" value="InterPro"/>
</dbReference>
<feature type="region of interest" description="Disordered" evidence="1">
    <location>
        <begin position="575"/>
        <end position="654"/>
    </location>
</feature>
<sequence length="1119" mass="123946">MQHIAGKLSTSSFQRYEVCVNRSSDERVMAPGSRGIGAVFVHLSGEDSDQMGDAFGKPRVPRRSWSRYLSNAPGLVDQLVASRKDSAREGGCPGGKTQATGVFLVRLRAVFRSGFRLDLIKSWRSESSTSCMSVSSFQRTRACGSTCCESGRLCAQAWQRRWEDSGNFSTALFRQPVFTRMVDIAPDVGFRQSWYRRKAGATYFPKVQALHRGELGFARYDPANGGRWNVPYAKGMVRERSVRFSFRSGQQSGQTLVKLGQPWSKFGQNSPNLREMYPEPRFEGFWARWTPVGLGTARSNLGQTSVNPGQTWSTLVKPWEMCPGPSSLGVFDATRLRWIIRAGNVGQRINDSIFAPDFLGFRFSYGCCAVRLGLRRTPIDDQFSPIRLLQTWLGNSSKRSGTNWDLTLSRIAIGPGLGILSKRSGTNWDLTLSRIAIGPGLGILSKRSGTNWDLTLSRIAIGPGLGILSKRSGTNWDLTLSRIAIGPGLGILSKRSGTNWDLTLSRIAIGPGLGILSKRSGTNWDLTLSRIAIGCLIEVVGVGAIADDEYDAMEDVRTRVDASLARDLQAEFDAEAAGLSSSTARPSSRPGITIGRSARPSSAPRQPTAAPPAAPPARSKRRKSDRDPLSADPIPEDHVVPGFRYPPQGGIRPRYPVTTPVADTLLLTDLHNHPSSSVRRCQDPPESIGRGGWSEFSQLLDIARPEYRAFLVELGFGPFLSIRYVHVRHPLVRCWVERFFHHTGTIHLSTCEVGVLPVDWSAILGIRFGGRIPPSDPVSDFEALEILGIDDPAAIVGKKLFYLKISYLKDLLSSIPTPIVGMFRDIDALRDYDWGALTYGFYIRGLRRFSRRETTSFLGFWQFTLFWAFEHFAVFAPSRLPAAPDSAFPLARRWDSAWIQRLTTRTLMECPMELSRLRIWIRSPRSWELLMGERTLRQLGGDALVPVDPPRLMTIEDYIPRAPSDSFVAGVEAYPALILADVPYGEWFEQVSLGSLMSLHEVEGGRVMGGSAMDSHLYRSSGEFEWLQTEILRLQLELSVQGELTRTQGDLSQSRRDLSSRDAVLTAHVETIRRLEDQLHGMGITPVTGAGSSGLGQTSSSPPPDPVSREWFFDDPSPP</sequence>
<evidence type="ECO:0000256" key="1">
    <source>
        <dbReference type="SAM" id="MobiDB-lite"/>
    </source>
</evidence>
<dbReference type="InterPro" id="IPR044824">
    <property type="entry name" value="MAIN-like"/>
</dbReference>
<feature type="compositionally biased region" description="Basic and acidic residues" evidence="1">
    <location>
        <begin position="624"/>
        <end position="639"/>
    </location>
</feature>
<dbReference type="AlphaFoldDB" id="A0A2N9G745"/>
<protein>
    <recommendedName>
        <fullName evidence="3">Aminotransferase-like plant mobile domain-containing protein</fullName>
    </recommendedName>
</protein>
<accession>A0A2N9G745</accession>
<organism evidence="2">
    <name type="scientific">Fagus sylvatica</name>
    <name type="common">Beechnut</name>
    <dbReference type="NCBI Taxonomy" id="28930"/>
    <lineage>
        <taxon>Eukaryota</taxon>
        <taxon>Viridiplantae</taxon>
        <taxon>Streptophyta</taxon>
        <taxon>Embryophyta</taxon>
        <taxon>Tracheophyta</taxon>
        <taxon>Spermatophyta</taxon>
        <taxon>Magnoliopsida</taxon>
        <taxon>eudicotyledons</taxon>
        <taxon>Gunneridae</taxon>
        <taxon>Pentapetalae</taxon>
        <taxon>rosids</taxon>
        <taxon>fabids</taxon>
        <taxon>Fagales</taxon>
        <taxon>Fagaceae</taxon>
        <taxon>Fagus</taxon>
    </lineage>
</organism>
<gene>
    <name evidence="2" type="ORF">FSB_LOCUS22826</name>
</gene>
<proteinExistence type="predicted"/>